<protein>
    <recommendedName>
        <fullName evidence="3">SMI1/KNR4 family protein</fullName>
    </recommendedName>
</protein>
<evidence type="ECO:0008006" key="3">
    <source>
        <dbReference type="Google" id="ProtNLM"/>
    </source>
</evidence>
<organism evidence="1 2">
    <name type="scientific">Streptomyces atriruber</name>
    <dbReference type="NCBI Taxonomy" id="545121"/>
    <lineage>
        <taxon>Bacteria</taxon>
        <taxon>Bacillati</taxon>
        <taxon>Actinomycetota</taxon>
        <taxon>Actinomycetes</taxon>
        <taxon>Kitasatosporales</taxon>
        <taxon>Streptomycetaceae</taxon>
        <taxon>Streptomyces</taxon>
    </lineage>
</organism>
<gene>
    <name evidence="1" type="ORF">ABZ921_09720</name>
</gene>
<sequence>MSDRSLSPAWLASWTEGVSRILTAMTGEFEVRYGFPPGTNEVRPADHDDQVAARRLAQVTPVPADLVTFYDSIGDVT</sequence>
<evidence type="ECO:0000313" key="1">
    <source>
        <dbReference type="EMBL" id="MEU6820895.1"/>
    </source>
</evidence>
<keyword evidence="2" id="KW-1185">Reference proteome</keyword>
<dbReference type="Proteomes" id="UP001551176">
    <property type="component" value="Unassembled WGS sequence"/>
</dbReference>
<accession>A0ABV3BK51</accession>
<dbReference type="RefSeq" id="WP_359346776.1">
    <property type="nucleotide sequence ID" value="NZ_JBEYXV010000004.1"/>
</dbReference>
<evidence type="ECO:0000313" key="2">
    <source>
        <dbReference type="Proteomes" id="UP001551176"/>
    </source>
</evidence>
<proteinExistence type="predicted"/>
<reference evidence="1 2" key="1">
    <citation type="submission" date="2024-06" db="EMBL/GenBank/DDBJ databases">
        <title>The Natural Products Discovery Center: Release of the First 8490 Sequenced Strains for Exploring Actinobacteria Biosynthetic Diversity.</title>
        <authorList>
            <person name="Kalkreuter E."/>
            <person name="Kautsar S.A."/>
            <person name="Yang D."/>
            <person name="Bader C.D."/>
            <person name="Teijaro C.N."/>
            <person name="Fluegel L."/>
            <person name="Davis C.M."/>
            <person name="Simpson J.R."/>
            <person name="Lauterbach L."/>
            <person name="Steele A.D."/>
            <person name="Gui C."/>
            <person name="Meng S."/>
            <person name="Li G."/>
            <person name="Viehrig K."/>
            <person name="Ye F."/>
            <person name="Su P."/>
            <person name="Kiefer A.F."/>
            <person name="Nichols A."/>
            <person name="Cepeda A.J."/>
            <person name="Yan W."/>
            <person name="Fan B."/>
            <person name="Jiang Y."/>
            <person name="Adhikari A."/>
            <person name="Zheng C.-J."/>
            <person name="Schuster L."/>
            <person name="Cowan T.M."/>
            <person name="Smanski M.J."/>
            <person name="Chevrette M.G."/>
            <person name="De Carvalho L.P.S."/>
            <person name="Shen B."/>
        </authorList>
    </citation>
    <scope>NUCLEOTIDE SEQUENCE [LARGE SCALE GENOMIC DNA]</scope>
    <source>
        <strain evidence="1 2">NPDC046838</strain>
    </source>
</reference>
<comment type="caution">
    <text evidence="1">The sequence shown here is derived from an EMBL/GenBank/DDBJ whole genome shotgun (WGS) entry which is preliminary data.</text>
</comment>
<dbReference type="EMBL" id="JBEYXV010000004">
    <property type="protein sequence ID" value="MEU6820895.1"/>
    <property type="molecule type" value="Genomic_DNA"/>
</dbReference>
<name>A0ABV3BK51_9ACTN</name>